<dbReference type="Gene3D" id="3.40.50.720">
    <property type="entry name" value="NAD(P)-binding Rossmann-like Domain"/>
    <property type="match status" value="1"/>
</dbReference>
<dbReference type="Proteomes" id="UP000606991">
    <property type="component" value="Unassembled WGS sequence"/>
</dbReference>
<dbReference type="EMBL" id="QHBU01000189">
    <property type="protein sequence ID" value="PZR79823.1"/>
    <property type="molecule type" value="Genomic_DNA"/>
</dbReference>
<dbReference type="PANTHER" id="PTHR43162:SF1">
    <property type="entry name" value="PRESTALK A DIFFERENTIATION PROTEIN A"/>
    <property type="match status" value="1"/>
</dbReference>
<reference evidence="3" key="2">
    <citation type="submission" date="2018-05" db="EMBL/GenBank/DDBJ databases">
        <authorList>
            <person name="Ferrari B."/>
        </authorList>
    </citation>
    <scope>NUCLEOTIDE SEQUENCE</scope>
    <source>
        <strain evidence="3">RRmetagenome_bin12</strain>
    </source>
</reference>
<reference evidence="2 5" key="3">
    <citation type="submission" date="2020-10" db="EMBL/GenBank/DDBJ databases">
        <title>Ca. Dormibacterota MAGs.</title>
        <authorList>
            <person name="Montgomery K."/>
        </authorList>
    </citation>
    <scope>NUCLEOTIDE SEQUENCE [LARGE SCALE GENOMIC DNA]</scope>
    <source>
        <strain evidence="2">SC8812_S17_18</strain>
    </source>
</reference>
<organism evidence="3 4">
    <name type="scientific">Candidatus Aeolococcus gillhamiae</name>
    <dbReference type="NCBI Taxonomy" id="3127015"/>
    <lineage>
        <taxon>Bacteria</taxon>
        <taxon>Bacillati</taxon>
        <taxon>Candidatus Dormiibacterota</taxon>
        <taxon>Candidatus Dormibacteria</taxon>
        <taxon>Candidatus Aeolococcales</taxon>
        <taxon>Candidatus Aeolococcaceae</taxon>
        <taxon>Candidatus Aeolococcus</taxon>
    </lineage>
</organism>
<evidence type="ECO:0000259" key="1">
    <source>
        <dbReference type="Pfam" id="PF13460"/>
    </source>
</evidence>
<sequence>MASVLVTGGTGRLGARIVAHLAARGHSIRVLSRTRGSDAPRGVEEVVGDLASGEGLTSAVAGIDTVIHAASDSSDPMATDVAGTRRLIVALGEGGDAAKLVYVSIVGVEHSRLPYYVAKRAVEREVESSGLAWSIVRATQFHSFALSVLQSLVDDRGTLTVPDGTLLQPVDADEVAERLVAVADGQPLRRIALLGGPEVLSLEHMARAYQETRGLPASVRVGVVHDPMLDAWQSRDQLTPEHAEGRLTWQQFLDR</sequence>
<accession>A0A934N974</accession>
<dbReference type="PANTHER" id="PTHR43162">
    <property type="match status" value="1"/>
</dbReference>
<accession>A0A2W5Z3M3</accession>
<evidence type="ECO:0000313" key="2">
    <source>
        <dbReference type="EMBL" id="MBJ7593947.1"/>
    </source>
</evidence>
<dbReference type="EMBL" id="JAEKNS010000043">
    <property type="protein sequence ID" value="MBJ7593947.1"/>
    <property type="molecule type" value="Genomic_DNA"/>
</dbReference>
<protein>
    <submittedName>
        <fullName evidence="2">NmrA family NAD(P)-binding protein</fullName>
    </submittedName>
    <submittedName>
        <fullName evidence="3">dTDP-4-dehydrorhamnose reductase</fullName>
    </submittedName>
</protein>
<dbReference type="SUPFAM" id="SSF51735">
    <property type="entry name" value="NAD(P)-binding Rossmann-fold domains"/>
    <property type="match status" value="1"/>
</dbReference>
<reference evidence="3 4" key="1">
    <citation type="journal article" date="2017" name="Nature">
        <title>Atmospheric trace gases support primary production in Antarctic desert surface soil.</title>
        <authorList>
            <person name="Ji M."/>
            <person name="Greening C."/>
            <person name="Vanwonterghem I."/>
            <person name="Carere C.R."/>
            <person name="Bay S.K."/>
            <person name="Steen J.A."/>
            <person name="Montgomery K."/>
            <person name="Lines T."/>
            <person name="Beardall J."/>
            <person name="van Dorst J."/>
            <person name="Snape I."/>
            <person name="Stott M.B."/>
            <person name="Hugenholtz P."/>
            <person name="Ferrari B.C."/>
        </authorList>
    </citation>
    <scope>NUCLEOTIDE SEQUENCE [LARGE SCALE GENOMIC DNA]</scope>
    <source>
        <strain evidence="3">RRmetagenome_bin12</strain>
    </source>
</reference>
<evidence type="ECO:0000313" key="4">
    <source>
        <dbReference type="Proteomes" id="UP000248724"/>
    </source>
</evidence>
<evidence type="ECO:0000313" key="5">
    <source>
        <dbReference type="Proteomes" id="UP000606991"/>
    </source>
</evidence>
<dbReference type="Proteomes" id="UP000248724">
    <property type="component" value="Unassembled WGS sequence"/>
</dbReference>
<dbReference type="InterPro" id="IPR016040">
    <property type="entry name" value="NAD(P)-bd_dom"/>
</dbReference>
<name>A0A2W5Z3M3_9BACT</name>
<dbReference type="InterPro" id="IPR036291">
    <property type="entry name" value="NAD(P)-bd_dom_sf"/>
</dbReference>
<dbReference type="Pfam" id="PF13460">
    <property type="entry name" value="NAD_binding_10"/>
    <property type="match status" value="1"/>
</dbReference>
<gene>
    <name evidence="3" type="ORF">DLM65_09845</name>
    <name evidence="2" type="ORF">JF886_03645</name>
</gene>
<comment type="caution">
    <text evidence="3">The sequence shown here is derived from an EMBL/GenBank/DDBJ whole genome shotgun (WGS) entry which is preliminary data.</text>
</comment>
<proteinExistence type="predicted"/>
<dbReference type="RefSeq" id="WP_337309726.1">
    <property type="nucleotide sequence ID" value="NZ_JAEKNS010000043.1"/>
</dbReference>
<dbReference type="AlphaFoldDB" id="A0A2W5Z3M3"/>
<evidence type="ECO:0000313" key="3">
    <source>
        <dbReference type="EMBL" id="PZR79823.1"/>
    </source>
</evidence>
<feature type="domain" description="NAD(P)-binding" evidence="1">
    <location>
        <begin position="8"/>
        <end position="143"/>
    </location>
</feature>
<dbReference type="InterPro" id="IPR051604">
    <property type="entry name" value="Ergot_Alk_Oxidoreductase"/>
</dbReference>